<dbReference type="SUPFAM" id="SSF55846">
    <property type="entry name" value="N-acetylmuramoyl-L-alanine amidase-like"/>
    <property type="match status" value="1"/>
</dbReference>
<dbReference type="InterPro" id="IPR013207">
    <property type="entry name" value="LGFP"/>
</dbReference>
<evidence type="ECO:0000259" key="2">
    <source>
        <dbReference type="SMART" id="SM00701"/>
    </source>
</evidence>
<dbReference type="EMBL" id="CP033896">
    <property type="protein sequence ID" value="AZA12535.1"/>
    <property type="molecule type" value="Genomic_DNA"/>
</dbReference>
<dbReference type="AlphaFoldDB" id="A0A3G6J398"/>
<dbReference type="CDD" id="cd06583">
    <property type="entry name" value="PGRP"/>
    <property type="match status" value="1"/>
</dbReference>
<dbReference type="SMART" id="SM00701">
    <property type="entry name" value="PGRP"/>
    <property type="match status" value="1"/>
</dbReference>
<dbReference type="GO" id="GO:0009253">
    <property type="term" value="P:peptidoglycan catabolic process"/>
    <property type="evidence" value="ECO:0007669"/>
    <property type="project" value="InterPro"/>
</dbReference>
<dbReference type="GO" id="GO:0008270">
    <property type="term" value="F:zinc ion binding"/>
    <property type="evidence" value="ECO:0007669"/>
    <property type="project" value="InterPro"/>
</dbReference>
<organism evidence="3 4">
    <name type="scientific">Corynebacterium choanae</name>
    <dbReference type="NCBI Taxonomy" id="1862358"/>
    <lineage>
        <taxon>Bacteria</taxon>
        <taxon>Bacillati</taxon>
        <taxon>Actinomycetota</taxon>
        <taxon>Actinomycetes</taxon>
        <taxon>Mycobacteriales</taxon>
        <taxon>Corynebacteriaceae</taxon>
        <taxon>Corynebacterium</taxon>
    </lineage>
</organism>
<sequence length="771" mass="81182">MPQRRRITTYRKPVTAWVTAAAVAFAGGGVMVLGNHEQSQVALAGDNDPLVDAVRLAAAPYTEGLSVALEHPLLNDLKDVLDTYGLLPEDAPQTITEFTREEPFTMFALTWKGSQDLNTFVRALQEDGTWSQWYAAPTLNRPDGQDAAGDTNGTQMIYLPATTKVQVATQGVAPATDEQPTTAVDAGLAPEELTPAPAVEPATDLPVVQAPPVELPEPEPAQDVVIPPIGETPAAPDYDISQVPAVGEEISRTPLGHRVEQAEPVSEALPPANPADMEAIFVSLDPTAIAAYDLAGVEDDLKGIPRIITRQGWAGAGATKKCNQVDGEVNAIAINATGGSNEYTPEDVPAMLRAIYDYQTTQLGWCDIGANAYVDQFGRIFEGRAGGLTKAVRGQHTAGFNENTWGVTLMGDFATIAPSQQAVDATAELAGWRSHVAGFTPDGSDTHTSEGNSKYPEGTTVVLPNIFASAEATGVADGTLSADLPEIRRKAKAHYDQIVGGSFDSQANNLLQEFRKKQQQLNAAKKLTGTVKNNPSTAANSLISALAGWDTKDGSSQATTLDNTLSKPGNQQVLQIVGTLAAAAVTMALARGVVPEQLQGAGNKEVARGVKLADVPVLITKVVALGGDTKYSRTWNQINSTFGPVLGKVLGAETKAVPASAQNSEISYIPFEHGLIVSSPEAGTHGIWGEIGNAWAAAGFDASPLGLPINEEHLTEEGLIRTDFQGGYITFNPATGDTEIRLPNGDLYDPGALLANIADQLLQELTPAAAQ</sequence>
<keyword evidence="4" id="KW-1185">Reference proteome</keyword>
<dbReference type="InterPro" id="IPR006619">
    <property type="entry name" value="PGRP_domain_met/bac"/>
</dbReference>
<dbReference type="InterPro" id="IPR036505">
    <property type="entry name" value="Amidase/PGRP_sf"/>
</dbReference>
<accession>A0A3G6J398</accession>
<dbReference type="Gene3D" id="3.40.80.10">
    <property type="entry name" value="Peptidoglycan recognition protein-like"/>
    <property type="match status" value="1"/>
</dbReference>
<dbReference type="Pfam" id="PF08310">
    <property type="entry name" value="LGFP"/>
    <property type="match status" value="1"/>
</dbReference>
<dbReference type="InterPro" id="IPR002502">
    <property type="entry name" value="Amidase_domain"/>
</dbReference>
<dbReference type="KEGG" id="ccho:CCHOA_00530"/>
<dbReference type="GO" id="GO:0008745">
    <property type="term" value="F:N-acetylmuramoyl-L-alanine amidase activity"/>
    <property type="evidence" value="ECO:0007669"/>
    <property type="project" value="InterPro"/>
</dbReference>
<feature type="domain" description="Peptidoglycan recognition protein family" evidence="2">
    <location>
        <begin position="305"/>
        <end position="452"/>
    </location>
</feature>
<gene>
    <name evidence="3" type="ORF">CCHOA_00530</name>
</gene>
<dbReference type="PANTHER" id="PTHR11022:SF41">
    <property type="entry name" value="PEPTIDOGLYCAN-RECOGNITION PROTEIN LC-RELATED"/>
    <property type="match status" value="1"/>
</dbReference>
<dbReference type="Proteomes" id="UP000269019">
    <property type="component" value="Chromosome"/>
</dbReference>
<dbReference type="PANTHER" id="PTHR11022">
    <property type="entry name" value="PEPTIDOGLYCAN RECOGNITION PROTEIN"/>
    <property type="match status" value="1"/>
</dbReference>
<dbReference type="Pfam" id="PF01510">
    <property type="entry name" value="Amidase_2"/>
    <property type="match status" value="1"/>
</dbReference>
<dbReference type="OrthoDB" id="514320at2"/>
<proteinExistence type="inferred from homology"/>
<evidence type="ECO:0000313" key="3">
    <source>
        <dbReference type="EMBL" id="AZA12535.1"/>
    </source>
</evidence>
<evidence type="ECO:0000256" key="1">
    <source>
        <dbReference type="ARBA" id="ARBA00007553"/>
    </source>
</evidence>
<reference evidence="3 4" key="1">
    <citation type="submission" date="2018-11" db="EMBL/GenBank/DDBJ databases">
        <authorList>
            <person name="Kleinhagauer T."/>
            <person name="Glaeser S.P."/>
            <person name="Spergser J."/>
            <person name="Ruckert C."/>
            <person name="Kaempfer P."/>
            <person name="Busse H.-J."/>
        </authorList>
    </citation>
    <scope>NUCLEOTIDE SEQUENCE [LARGE SCALE GENOMIC DNA]</scope>
    <source>
        <strain evidence="3 4">200CH</strain>
    </source>
</reference>
<comment type="similarity">
    <text evidence="1">Belongs to the N-acetylmuramoyl-L-alanine amidase 2 family.</text>
</comment>
<dbReference type="RefSeq" id="WP_123925702.1">
    <property type="nucleotide sequence ID" value="NZ_CP033896.1"/>
</dbReference>
<name>A0A3G6J398_9CORY</name>
<dbReference type="InterPro" id="IPR015510">
    <property type="entry name" value="PGRP"/>
</dbReference>
<evidence type="ECO:0000313" key="4">
    <source>
        <dbReference type="Proteomes" id="UP000269019"/>
    </source>
</evidence>
<protein>
    <submittedName>
        <fullName evidence="3">N-acetylmuramoyl-L-alanine amidase</fullName>
    </submittedName>
</protein>